<dbReference type="PANTHER" id="PTHR40112">
    <property type="entry name" value="H2HPP ISOMERASE"/>
    <property type="match status" value="1"/>
</dbReference>
<proteinExistence type="predicted"/>
<name>A0A399EXS4_9DEIN</name>
<dbReference type="InterPro" id="IPR011051">
    <property type="entry name" value="RmlC_Cupin_sf"/>
</dbReference>
<dbReference type="SUPFAM" id="SSF51182">
    <property type="entry name" value="RmlC-like cupins"/>
    <property type="match status" value="1"/>
</dbReference>
<dbReference type="InterPro" id="IPR052535">
    <property type="entry name" value="Bacilysin_H2HPP_isomerase"/>
</dbReference>
<dbReference type="CDD" id="cd02238">
    <property type="entry name" value="cupin_KdgF"/>
    <property type="match status" value="1"/>
</dbReference>
<dbReference type="OrthoDB" id="9811153at2"/>
<evidence type="ECO:0000313" key="2">
    <source>
        <dbReference type="EMBL" id="RIH88395.1"/>
    </source>
</evidence>
<dbReference type="Proteomes" id="UP000265800">
    <property type="component" value="Unassembled WGS sequence"/>
</dbReference>
<sequence>MARFAHTPKLPAIQTPAAILRPFAGEKLMLLRAEAKAGAVLPAHAHPHEQITLVFSGRMRLRVGETWLELGPGDVAHVPGGVEHEVVFLEDTVAFDAFHPLREDLLEKLR</sequence>
<dbReference type="Gene3D" id="2.60.120.10">
    <property type="entry name" value="Jelly Rolls"/>
    <property type="match status" value="1"/>
</dbReference>
<comment type="caution">
    <text evidence="2">The sequence shown here is derived from an EMBL/GenBank/DDBJ whole genome shotgun (WGS) entry which is preliminary data.</text>
</comment>
<organism evidence="2 3">
    <name type="scientific">Meiothermus luteus</name>
    <dbReference type="NCBI Taxonomy" id="2026184"/>
    <lineage>
        <taxon>Bacteria</taxon>
        <taxon>Thermotogati</taxon>
        <taxon>Deinococcota</taxon>
        <taxon>Deinococci</taxon>
        <taxon>Thermales</taxon>
        <taxon>Thermaceae</taxon>
        <taxon>Meiothermus</taxon>
    </lineage>
</organism>
<dbReference type="InterPro" id="IPR013096">
    <property type="entry name" value="Cupin_2"/>
</dbReference>
<feature type="domain" description="Cupin type-2" evidence="1">
    <location>
        <begin position="35"/>
        <end position="92"/>
    </location>
</feature>
<accession>A0A399EXS4</accession>
<dbReference type="RefSeq" id="WP_119359334.1">
    <property type="nucleotide sequence ID" value="NZ_QWKZ01000013.1"/>
</dbReference>
<protein>
    <submittedName>
        <fullName evidence="2">Cupin domain protein</fullName>
    </submittedName>
</protein>
<dbReference type="PANTHER" id="PTHR40112:SF1">
    <property type="entry name" value="H2HPP ISOMERASE"/>
    <property type="match status" value="1"/>
</dbReference>
<dbReference type="InterPro" id="IPR014710">
    <property type="entry name" value="RmlC-like_jellyroll"/>
</dbReference>
<evidence type="ECO:0000313" key="3">
    <source>
        <dbReference type="Proteomes" id="UP000265800"/>
    </source>
</evidence>
<dbReference type="AlphaFoldDB" id="A0A399EXS4"/>
<evidence type="ECO:0000259" key="1">
    <source>
        <dbReference type="Pfam" id="PF07883"/>
    </source>
</evidence>
<gene>
    <name evidence="2" type="ORF">Mlute_00656</name>
</gene>
<keyword evidence="3" id="KW-1185">Reference proteome</keyword>
<dbReference type="Pfam" id="PF07883">
    <property type="entry name" value="Cupin_2"/>
    <property type="match status" value="1"/>
</dbReference>
<dbReference type="EMBL" id="QWKZ01000013">
    <property type="protein sequence ID" value="RIH88395.1"/>
    <property type="molecule type" value="Genomic_DNA"/>
</dbReference>
<reference evidence="2 3" key="1">
    <citation type="submission" date="2018-08" db="EMBL/GenBank/DDBJ databases">
        <title>Meiothermus luteus KCTC 52599 genome sequencing project.</title>
        <authorList>
            <person name="Da Costa M.S."/>
            <person name="Albuquerque L."/>
            <person name="Raposo P."/>
            <person name="Froufe H.J.C."/>
            <person name="Barroso C.S."/>
            <person name="Egas C."/>
        </authorList>
    </citation>
    <scope>NUCLEOTIDE SEQUENCE [LARGE SCALE GENOMIC DNA]</scope>
    <source>
        <strain evidence="2 3">KCTC 52599</strain>
    </source>
</reference>